<dbReference type="InterPro" id="IPR011701">
    <property type="entry name" value="MFS"/>
</dbReference>
<accession>A0A1A0H278</accession>
<proteinExistence type="inferred from homology"/>
<feature type="transmembrane region" description="Helical" evidence="6">
    <location>
        <begin position="100"/>
        <end position="118"/>
    </location>
</feature>
<dbReference type="Proteomes" id="UP000092555">
    <property type="component" value="Unassembled WGS sequence"/>
</dbReference>
<dbReference type="SUPFAM" id="SSF103473">
    <property type="entry name" value="MFS general substrate transporter"/>
    <property type="match status" value="1"/>
</dbReference>
<feature type="transmembrane region" description="Helical" evidence="6">
    <location>
        <begin position="505"/>
        <end position="522"/>
    </location>
</feature>
<feature type="transmembrane region" description="Helical" evidence="6">
    <location>
        <begin position="69"/>
        <end position="88"/>
    </location>
</feature>
<evidence type="ECO:0000313" key="9">
    <source>
        <dbReference type="Proteomes" id="UP000092555"/>
    </source>
</evidence>
<dbReference type="GO" id="GO:0005886">
    <property type="term" value="C:plasma membrane"/>
    <property type="evidence" value="ECO:0007669"/>
    <property type="project" value="TreeGrafter"/>
</dbReference>
<feature type="transmembrane region" description="Helical" evidence="6">
    <location>
        <begin position="298"/>
        <end position="321"/>
    </location>
</feature>
<feature type="domain" description="Major facilitator superfamily (MFS) profile" evidence="7">
    <location>
        <begin position="34"/>
        <end position="490"/>
    </location>
</feature>
<dbReference type="PANTHER" id="PTHR23501:SF198">
    <property type="entry name" value="AZOLE RESISTANCE PROTEIN 1-RELATED"/>
    <property type="match status" value="1"/>
</dbReference>
<dbReference type="InterPro" id="IPR020846">
    <property type="entry name" value="MFS_dom"/>
</dbReference>
<feature type="transmembrane region" description="Helical" evidence="6">
    <location>
        <begin position="361"/>
        <end position="378"/>
    </location>
</feature>
<feature type="transmembrane region" description="Helical" evidence="6">
    <location>
        <begin position="158"/>
        <end position="183"/>
    </location>
</feature>
<dbReference type="Gene3D" id="1.20.1720.10">
    <property type="entry name" value="Multidrug resistance protein D"/>
    <property type="match status" value="1"/>
</dbReference>
<sequence length="571" mass="61034">MTAAGSNGGFIQSDAGDGTTATDQYVNGARLPLILTSVVIAMFIVALDQTIVSTILTVVSDEFGSFSKVGWLTSAFILPVACLAPLYGKVSIAFGRKYTLCVGIVIFEIGSLVCALANSIDMLIGGRVIQGIGGGAVQAMVVVIISESVPINKRALSMSLIGITFSVASVSGPFIGGAFASHVTWRWCFYINLPLGAIALVLMLTFFHPPRPLGHIRAKLSKIDYLGTILISAGLVLVLLAITFGGNEYAWDSAAIICLFTIGGVVLVVFAVYNFLLSKNPLILKEFVTTPQILGSGFMAFFNFAFFLSLVNYLAIYFQVIFNASAWQSGIDLLPLVISVSVASAFNGIFIRYLYFIKVPMMISGILSPIGVGILLLLDRDTSTSAHIGLLIPVGVSVGLQFQSTLLSAQLKAPGHIPGSMILVTVFVNFMRTLGGVIGVTMSQLMLLTRGSEYISQAIVDNPDVPALASVPAKTLLSSPSIIWALPSDARDLVLDAFMKALHDVFYLDLAFACLCLIAAAMSTNKMIPKADEIEHTAKKEKLPSDEEDFFVFLGNPHLNILVFKITPFNA</sequence>
<dbReference type="EMBL" id="LXTC01000009">
    <property type="protein sequence ID" value="OBA18058.1"/>
    <property type="molecule type" value="Genomic_DNA"/>
</dbReference>
<feature type="transmembrane region" description="Helical" evidence="6">
    <location>
        <begin position="33"/>
        <end position="57"/>
    </location>
</feature>
<evidence type="ECO:0000256" key="2">
    <source>
        <dbReference type="ARBA" id="ARBA00008335"/>
    </source>
</evidence>
<dbReference type="PANTHER" id="PTHR23501">
    <property type="entry name" value="MAJOR FACILITATOR SUPERFAMILY"/>
    <property type="match status" value="1"/>
</dbReference>
<dbReference type="PROSITE" id="PS00217">
    <property type="entry name" value="SUGAR_TRANSPORT_2"/>
    <property type="match status" value="1"/>
</dbReference>
<comment type="subcellular location">
    <subcellularLocation>
        <location evidence="1">Membrane</location>
        <topology evidence="1">Multi-pass membrane protein</topology>
    </subcellularLocation>
</comment>
<dbReference type="AlphaFoldDB" id="A0A1A0H278"/>
<feature type="transmembrane region" description="Helical" evidence="6">
    <location>
        <begin position="390"/>
        <end position="409"/>
    </location>
</feature>
<protein>
    <submittedName>
        <fullName evidence="8">MFS general substrate transporter</fullName>
    </submittedName>
</protein>
<feature type="transmembrane region" description="Helical" evidence="6">
    <location>
        <begin position="254"/>
        <end position="277"/>
    </location>
</feature>
<dbReference type="InterPro" id="IPR036259">
    <property type="entry name" value="MFS_trans_sf"/>
</dbReference>
<comment type="caution">
    <text evidence="8">The sequence shown here is derived from an EMBL/GenBank/DDBJ whole genome shotgun (WGS) entry which is preliminary data.</text>
</comment>
<dbReference type="GO" id="GO:0022857">
    <property type="term" value="F:transmembrane transporter activity"/>
    <property type="evidence" value="ECO:0007669"/>
    <property type="project" value="InterPro"/>
</dbReference>
<comment type="similarity">
    <text evidence="2">Belongs to the major facilitator superfamily.</text>
</comment>
<evidence type="ECO:0000259" key="7">
    <source>
        <dbReference type="PROSITE" id="PS50850"/>
    </source>
</evidence>
<feature type="transmembrane region" description="Helical" evidence="6">
    <location>
        <begin position="333"/>
        <end position="354"/>
    </location>
</feature>
<evidence type="ECO:0000256" key="4">
    <source>
        <dbReference type="ARBA" id="ARBA00022989"/>
    </source>
</evidence>
<dbReference type="Pfam" id="PF07690">
    <property type="entry name" value="MFS_1"/>
    <property type="match status" value="1"/>
</dbReference>
<evidence type="ECO:0000313" key="8">
    <source>
        <dbReference type="EMBL" id="OBA18058.1"/>
    </source>
</evidence>
<name>A0A1A0H278_9ASCO</name>
<feature type="transmembrane region" description="Helical" evidence="6">
    <location>
        <begin position="124"/>
        <end position="146"/>
    </location>
</feature>
<dbReference type="GeneID" id="30032152"/>
<feature type="transmembrane region" description="Helical" evidence="6">
    <location>
        <begin position="189"/>
        <end position="207"/>
    </location>
</feature>
<keyword evidence="5 6" id="KW-0472">Membrane</keyword>
<reference evidence="8 9" key="1">
    <citation type="submission" date="2016-05" db="EMBL/GenBank/DDBJ databases">
        <title>Comparative genomics of biotechnologically important yeasts.</title>
        <authorList>
            <consortium name="DOE Joint Genome Institute"/>
            <person name="Riley R."/>
            <person name="Haridas S."/>
            <person name="Wolfe K.H."/>
            <person name="Lopes M.R."/>
            <person name="Hittinger C.T."/>
            <person name="Goker M."/>
            <person name="Salamov A."/>
            <person name="Wisecaver J."/>
            <person name="Long T.M."/>
            <person name="Aerts A.L."/>
            <person name="Barry K."/>
            <person name="Choi C."/>
            <person name="Clum A."/>
            <person name="Coughlan A.Y."/>
            <person name="Deshpande S."/>
            <person name="Douglass A.P."/>
            <person name="Hanson S.J."/>
            <person name="Klenk H.-P."/>
            <person name="LaButti K."/>
            <person name="Lapidus A."/>
            <person name="Lindquist E."/>
            <person name="Lipzen A."/>
            <person name="Meier-kolthoff J.P."/>
            <person name="Ohm R.A."/>
            <person name="Otillar R.P."/>
            <person name="Pangilinan J."/>
            <person name="Peng Y."/>
            <person name="Rokas A."/>
            <person name="Rosa C.A."/>
            <person name="Scheuner C."/>
            <person name="Sibirny A.A."/>
            <person name="Slot J.C."/>
            <person name="Stielow J.B."/>
            <person name="Sun H."/>
            <person name="Kurtzman C.P."/>
            <person name="Blackwell M."/>
            <person name="Grigoriev I.V."/>
            <person name="Jeffries T.W."/>
        </authorList>
    </citation>
    <scope>NUCLEOTIDE SEQUENCE [LARGE SCALE GENOMIC DNA]</scope>
    <source>
        <strain evidence="8 9">NRRL YB-4993</strain>
    </source>
</reference>
<evidence type="ECO:0000256" key="5">
    <source>
        <dbReference type="ARBA" id="ARBA00023136"/>
    </source>
</evidence>
<evidence type="ECO:0000256" key="1">
    <source>
        <dbReference type="ARBA" id="ARBA00004141"/>
    </source>
</evidence>
<organism evidence="8 9">
    <name type="scientific">Metschnikowia bicuspidata var. bicuspidata NRRL YB-4993</name>
    <dbReference type="NCBI Taxonomy" id="869754"/>
    <lineage>
        <taxon>Eukaryota</taxon>
        <taxon>Fungi</taxon>
        <taxon>Dikarya</taxon>
        <taxon>Ascomycota</taxon>
        <taxon>Saccharomycotina</taxon>
        <taxon>Pichiomycetes</taxon>
        <taxon>Metschnikowiaceae</taxon>
        <taxon>Metschnikowia</taxon>
    </lineage>
</organism>
<gene>
    <name evidence="8" type="ORF">METBIDRAFT_80137</name>
</gene>
<dbReference type="InterPro" id="IPR005829">
    <property type="entry name" value="Sugar_transporter_CS"/>
</dbReference>
<dbReference type="OrthoDB" id="10021397at2759"/>
<evidence type="ECO:0000256" key="3">
    <source>
        <dbReference type="ARBA" id="ARBA00022692"/>
    </source>
</evidence>
<keyword evidence="4 6" id="KW-1133">Transmembrane helix</keyword>
<keyword evidence="3 6" id="KW-0812">Transmembrane</keyword>
<evidence type="ECO:0000256" key="6">
    <source>
        <dbReference type="SAM" id="Phobius"/>
    </source>
</evidence>
<dbReference type="PROSITE" id="PS50850">
    <property type="entry name" value="MFS"/>
    <property type="match status" value="1"/>
</dbReference>
<dbReference type="STRING" id="869754.A0A1A0H278"/>
<dbReference type="CDD" id="cd17502">
    <property type="entry name" value="MFS_Azr1_MDR_like"/>
    <property type="match status" value="1"/>
</dbReference>
<keyword evidence="9" id="KW-1185">Reference proteome</keyword>
<feature type="transmembrane region" description="Helical" evidence="6">
    <location>
        <begin position="223"/>
        <end position="242"/>
    </location>
</feature>
<dbReference type="RefSeq" id="XP_018709453.1">
    <property type="nucleotide sequence ID" value="XM_018859176.1"/>
</dbReference>
<feature type="transmembrane region" description="Helical" evidence="6">
    <location>
        <begin position="421"/>
        <end position="442"/>
    </location>
</feature>